<dbReference type="InterPro" id="IPR000560">
    <property type="entry name" value="His_Pase_clade-2"/>
</dbReference>
<dbReference type="Pfam" id="PF00328">
    <property type="entry name" value="His_Phos_2"/>
    <property type="match status" value="1"/>
</dbReference>
<evidence type="ECO:0000313" key="4">
    <source>
        <dbReference type="Proteomes" id="UP001347796"/>
    </source>
</evidence>
<dbReference type="SUPFAM" id="SSF53254">
    <property type="entry name" value="Phosphoglycerate mutase-like"/>
    <property type="match status" value="1"/>
</dbReference>
<keyword evidence="4" id="KW-1185">Reference proteome</keyword>
<evidence type="ECO:0008006" key="5">
    <source>
        <dbReference type="Google" id="ProtNLM"/>
    </source>
</evidence>
<comment type="similarity">
    <text evidence="1">Belongs to the histidine acid phosphatase family.</text>
</comment>
<dbReference type="AlphaFoldDB" id="A0AAN8PKZ0"/>
<dbReference type="CDD" id="cd07061">
    <property type="entry name" value="HP_HAP_like"/>
    <property type="match status" value="1"/>
</dbReference>
<dbReference type="InterPro" id="IPR029033">
    <property type="entry name" value="His_PPase_superfam"/>
</dbReference>
<dbReference type="PROSITE" id="PS00778">
    <property type="entry name" value="HIS_ACID_PHOSPHAT_2"/>
    <property type="match status" value="1"/>
</dbReference>
<evidence type="ECO:0000256" key="1">
    <source>
        <dbReference type="ARBA" id="ARBA00005375"/>
    </source>
</evidence>
<dbReference type="Proteomes" id="UP001347796">
    <property type="component" value="Unassembled WGS sequence"/>
</dbReference>
<dbReference type="Gene3D" id="3.40.50.1240">
    <property type="entry name" value="Phosphoglycerate mutase-like"/>
    <property type="match status" value="1"/>
</dbReference>
<evidence type="ECO:0000313" key="3">
    <source>
        <dbReference type="EMBL" id="KAK6178514.1"/>
    </source>
</evidence>
<name>A0AAN8PKZ0_PATCE</name>
<dbReference type="PANTHER" id="PTHR11567:SF202">
    <property type="entry name" value="LYSOPHOSPHATIDIC ACID PHOSPHATASE TYPE 6"/>
    <property type="match status" value="1"/>
</dbReference>
<dbReference type="InterPro" id="IPR033379">
    <property type="entry name" value="Acid_Pase_AS"/>
</dbReference>
<dbReference type="EMBL" id="JAZGQO010000009">
    <property type="protein sequence ID" value="KAK6178514.1"/>
    <property type="molecule type" value="Genomic_DNA"/>
</dbReference>
<dbReference type="InterPro" id="IPR050645">
    <property type="entry name" value="Histidine_acid_phosphatase"/>
</dbReference>
<dbReference type="GO" id="GO:0016791">
    <property type="term" value="F:phosphatase activity"/>
    <property type="evidence" value="ECO:0007669"/>
    <property type="project" value="TreeGrafter"/>
</dbReference>
<accession>A0AAN8PKZ0</accession>
<reference evidence="3 4" key="1">
    <citation type="submission" date="2024-01" db="EMBL/GenBank/DDBJ databases">
        <title>The genome of the rayed Mediterranean limpet Patella caerulea (Linnaeus, 1758).</title>
        <authorList>
            <person name="Anh-Thu Weber A."/>
            <person name="Halstead-Nussloch G."/>
        </authorList>
    </citation>
    <scope>NUCLEOTIDE SEQUENCE [LARGE SCALE GENOMIC DNA]</scope>
    <source>
        <strain evidence="3">AATW-2023a</strain>
        <tissue evidence="3">Whole specimen</tissue>
    </source>
</reference>
<dbReference type="PANTHER" id="PTHR11567">
    <property type="entry name" value="ACID PHOSPHATASE-RELATED"/>
    <property type="match status" value="1"/>
</dbReference>
<sequence>MQWSNGFKISGAIATSSGICYFLKKHFNCVRASEFDNANNDNAGLNGQSELKLKHIQVYFRHGARTPIHVIPSLGEVSYSENDILGDVTKTLFDIKVVDLDAGGEPEVSPIQRSYEKRRLKGGGLPGSLTCYGQEQMFDLGRSMRQDYASFLPREFDPDDIYVRSTNIHRTIASLRCVLAGLYGSEELNAKGPVTIPVSRTQSEILFPNSHNCPVVRQINHASMIHFDDIPGFKEDRKKLENILGIDSEHGSRKLNFIFIRDDIVARVTHGYPMPDIIKPFLDMIEKNAIKMMYYAFCGQSEAQRKVGLRLTTGLAVGANLDRMEEAVQGKRKHKMCLYSTHDSTLVALLASFDIFDHTWPPFAADLRLELYEDSNGKHWVKVLYCGKEQITRGNTKVLVPYEEFKENMKPMTIEKKEYDEICKSKILEEIANALLVHEKDEVEDEEDKEDSDKPAGM</sequence>
<gene>
    <name evidence="3" type="ORF">SNE40_013292</name>
</gene>
<feature type="region of interest" description="Disordered" evidence="2">
    <location>
        <begin position="439"/>
        <end position="458"/>
    </location>
</feature>
<organism evidence="3 4">
    <name type="scientific">Patella caerulea</name>
    <name type="common">Rayed Mediterranean limpet</name>
    <dbReference type="NCBI Taxonomy" id="87958"/>
    <lineage>
        <taxon>Eukaryota</taxon>
        <taxon>Metazoa</taxon>
        <taxon>Spiralia</taxon>
        <taxon>Lophotrochozoa</taxon>
        <taxon>Mollusca</taxon>
        <taxon>Gastropoda</taxon>
        <taxon>Patellogastropoda</taxon>
        <taxon>Patelloidea</taxon>
        <taxon>Patellidae</taxon>
        <taxon>Patella</taxon>
    </lineage>
</organism>
<evidence type="ECO:0000256" key="2">
    <source>
        <dbReference type="SAM" id="MobiDB-lite"/>
    </source>
</evidence>
<comment type="caution">
    <text evidence="3">The sequence shown here is derived from an EMBL/GenBank/DDBJ whole genome shotgun (WGS) entry which is preliminary data.</text>
</comment>
<proteinExistence type="inferred from homology"/>
<protein>
    <recommendedName>
        <fullName evidence="5">Acid phosphatase</fullName>
    </recommendedName>
</protein>